<dbReference type="InterPro" id="IPR019258">
    <property type="entry name" value="Mediator_Med4"/>
</dbReference>
<evidence type="ECO:0000256" key="6">
    <source>
        <dbReference type="SAM" id="MobiDB-lite"/>
    </source>
</evidence>
<dbReference type="GO" id="GO:0070847">
    <property type="term" value="C:core mediator complex"/>
    <property type="evidence" value="ECO:0007669"/>
    <property type="project" value="TreeGrafter"/>
</dbReference>
<dbReference type="GO" id="GO:0006357">
    <property type="term" value="P:regulation of transcription by RNA polymerase II"/>
    <property type="evidence" value="ECO:0007669"/>
    <property type="project" value="InterPro"/>
</dbReference>
<keyword evidence="8" id="KW-1185">Reference proteome</keyword>
<evidence type="ECO:0000313" key="7">
    <source>
        <dbReference type="EMBL" id="EFN54393.1"/>
    </source>
</evidence>
<comment type="similarity">
    <text evidence="2">Belongs to the Mediator complex subunit 4 family.</text>
</comment>
<comment type="subcellular location">
    <subcellularLocation>
        <location evidence="1">Nucleus</location>
    </subcellularLocation>
</comment>
<name>E1ZIU3_CHLVA</name>
<evidence type="ECO:0000256" key="4">
    <source>
        <dbReference type="ARBA" id="ARBA00023163"/>
    </source>
</evidence>
<sequence>MADQLAAKRLKVDSDGSSRHTHELADLLSRLHSLLTSAPQGTQEDGVDGVLNELARLQTTLNTSSSVDEATFKAIADTQEQLQVAIVALQAAVDRFTPPPGYMPPVPGDQAFVRGLLSYAHRLSYSSSAPLGYQTGQPLYFFKPPAPQEAEMRASQLHAFSRDWEARQQAAAAQRQITATAVALGAAPPSAQPEAAPGPGSATAAPVPAPVGDVAAMAAQHGLDVAQLLASIPPGWKPGDPIPLGSAAGAGEAAPAAGKPQPAAQAPAAAPQMQREPSPGEEERAPAAAPPVLTGIFLDDFGQYDYDVSSGEDAGNSDEDSDDERD</sequence>
<dbReference type="AlphaFoldDB" id="E1ZIU3"/>
<evidence type="ECO:0000256" key="2">
    <source>
        <dbReference type="ARBA" id="ARBA00009626"/>
    </source>
</evidence>
<dbReference type="STRING" id="554065.E1ZIU3"/>
<dbReference type="RefSeq" id="XP_005846495.1">
    <property type="nucleotide sequence ID" value="XM_005846433.1"/>
</dbReference>
<evidence type="ECO:0000256" key="1">
    <source>
        <dbReference type="ARBA" id="ARBA00004123"/>
    </source>
</evidence>
<reference evidence="7 8" key="1">
    <citation type="journal article" date="2010" name="Plant Cell">
        <title>The Chlorella variabilis NC64A genome reveals adaptation to photosymbiosis, coevolution with viruses, and cryptic sex.</title>
        <authorList>
            <person name="Blanc G."/>
            <person name="Duncan G."/>
            <person name="Agarkova I."/>
            <person name="Borodovsky M."/>
            <person name="Gurnon J."/>
            <person name="Kuo A."/>
            <person name="Lindquist E."/>
            <person name="Lucas S."/>
            <person name="Pangilinan J."/>
            <person name="Polle J."/>
            <person name="Salamov A."/>
            <person name="Terry A."/>
            <person name="Yamada T."/>
            <person name="Dunigan D.D."/>
            <person name="Grigoriev I.V."/>
            <person name="Claverie J.M."/>
            <person name="Van Etten J.L."/>
        </authorList>
    </citation>
    <scope>NUCLEOTIDE SEQUENCE [LARGE SCALE GENOMIC DNA]</scope>
    <source>
        <strain evidence="7 8">NC64A</strain>
    </source>
</reference>
<dbReference type="KEGG" id="cvr:CHLNCDRAFT_53218"/>
<dbReference type="GO" id="GO:0003712">
    <property type="term" value="F:transcription coregulator activity"/>
    <property type="evidence" value="ECO:0007669"/>
    <property type="project" value="InterPro"/>
</dbReference>
<dbReference type="EMBL" id="GL433848">
    <property type="protein sequence ID" value="EFN54393.1"/>
    <property type="molecule type" value="Genomic_DNA"/>
</dbReference>
<accession>E1ZIU3</accession>
<gene>
    <name evidence="7" type="ORF">CHLNCDRAFT_53218</name>
</gene>
<feature type="region of interest" description="Disordered" evidence="6">
    <location>
        <begin position="185"/>
        <end position="207"/>
    </location>
</feature>
<organism evidence="8">
    <name type="scientific">Chlorella variabilis</name>
    <name type="common">Green alga</name>
    <dbReference type="NCBI Taxonomy" id="554065"/>
    <lineage>
        <taxon>Eukaryota</taxon>
        <taxon>Viridiplantae</taxon>
        <taxon>Chlorophyta</taxon>
        <taxon>core chlorophytes</taxon>
        <taxon>Trebouxiophyceae</taxon>
        <taxon>Chlorellales</taxon>
        <taxon>Chlorellaceae</taxon>
        <taxon>Chlorella clade</taxon>
        <taxon>Chlorella</taxon>
    </lineage>
</organism>
<feature type="compositionally biased region" description="Low complexity" evidence="6">
    <location>
        <begin position="247"/>
        <end position="272"/>
    </location>
</feature>
<keyword evidence="5" id="KW-0539">Nucleus</keyword>
<evidence type="ECO:0000256" key="3">
    <source>
        <dbReference type="ARBA" id="ARBA00023015"/>
    </source>
</evidence>
<evidence type="ECO:0000313" key="8">
    <source>
        <dbReference type="Proteomes" id="UP000008141"/>
    </source>
</evidence>
<keyword evidence="4" id="KW-0804">Transcription</keyword>
<dbReference type="GeneID" id="17353772"/>
<feature type="region of interest" description="Disordered" evidence="6">
    <location>
        <begin position="240"/>
        <end position="326"/>
    </location>
</feature>
<dbReference type="InParanoid" id="E1ZIU3"/>
<dbReference type="OrthoDB" id="515880at2759"/>
<dbReference type="eggNOG" id="ENOG502QQ6I">
    <property type="taxonomic scope" value="Eukaryota"/>
</dbReference>
<dbReference type="Proteomes" id="UP000008141">
    <property type="component" value="Unassembled WGS sequence"/>
</dbReference>
<dbReference type="PANTHER" id="PTHR13208:SF2">
    <property type="entry name" value="MEDIATOR OF RNA POLYMERASE II TRANSCRIPTION SUBUNIT 4"/>
    <property type="match status" value="1"/>
</dbReference>
<keyword evidence="3" id="KW-0805">Transcription regulation</keyword>
<evidence type="ECO:0008006" key="9">
    <source>
        <dbReference type="Google" id="ProtNLM"/>
    </source>
</evidence>
<dbReference type="GO" id="GO:0016592">
    <property type="term" value="C:mediator complex"/>
    <property type="evidence" value="ECO:0007669"/>
    <property type="project" value="InterPro"/>
</dbReference>
<dbReference type="PANTHER" id="PTHR13208">
    <property type="entry name" value="MEDIATOR OF RNA POLYMERASE II TRANSCRIPTION SUBUNIT 4"/>
    <property type="match status" value="1"/>
</dbReference>
<evidence type="ECO:0000256" key="5">
    <source>
        <dbReference type="ARBA" id="ARBA00023242"/>
    </source>
</evidence>
<proteinExistence type="inferred from homology"/>
<feature type="compositionally biased region" description="Acidic residues" evidence="6">
    <location>
        <begin position="315"/>
        <end position="326"/>
    </location>
</feature>
<protein>
    <recommendedName>
        <fullName evidence="9">Mediator of RNA polymerase II transcription subunit 4</fullName>
    </recommendedName>
</protein>